<feature type="domain" description="Histidine kinase" evidence="11">
    <location>
        <begin position="223"/>
        <end position="434"/>
    </location>
</feature>
<dbReference type="InterPro" id="IPR036097">
    <property type="entry name" value="HisK_dim/P_sf"/>
</dbReference>
<keyword evidence="8 12" id="KW-0067">ATP-binding</keyword>
<dbReference type="PANTHER" id="PTHR44936:SF10">
    <property type="entry name" value="SENSOR PROTEIN RSTB"/>
    <property type="match status" value="1"/>
</dbReference>
<dbReference type="RefSeq" id="WP_408169103.1">
    <property type="nucleotide sequence ID" value="NZ_JAQQFR010000010.1"/>
</dbReference>
<name>A0ABW8ZC28_9BURK</name>
<dbReference type="Gene3D" id="1.10.287.130">
    <property type="match status" value="1"/>
</dbReference>
<evidence type="ECO:0000256" key="8">
    <source>
        <dbReference type="ARBA" id="ARBA00022840"/>
    </source>
</evidence>
<evidence type="ECO:0000256" key="9">
    <source>
        <dbReference type="SAM" id="MobiDB-lite"/>
    </source>
</evidence>
<keyword evidence="6" id="KW-0547">Nucleotide-binding</keyword>
<evidence type="ECO:0000256" key="6">
    <source>
        <dbReference type="ARBA" id="ARBA00022741"/>
    </source>
</evidence>
<comment type="catalytic activity">
    <reaction evidence="1">
        <text>ATP + protein L-histidine = ADP + protein N-phospho-L-histidine.</text>
        <dbReference type="EC" id="2.7.13.3"/>
    </reaction>
</comment>
<evidence type="ECO:0000256" key="10">
    <source>
        <dbReference type="SAM" id="Phobius"/>
    </source>
</evidence>
<evidence type="ECO:0000259" key="11">
    <source>
        <dbReference type="PROSITE" id="PS50109"/>
    </source>
</evidence>
<reference evidence="12 13" key="1">
    <citation type="journal article" date="2024" name="Chem. Sci.">
        <title>Discovery of megapolipeptins by genome mining of a Burkholderiales bacteria collection.</title>
        <authorList>
            <person name="Paulo B.S."/>
            <person name="Recchia M.J.J."/>
            <person name="Lee S."/>
            <person name="Fergusson C.H."/>
            <person name="Romanowski S.B."/>
            <person name="Hernandez A."/>
            <person name="Krull N."/>
            <person name="Liu D.Y."/>
            <person name="Cavanagh H."/>
            <person name="Bos A."/>
            <person name="Gray C.A."/>
            <person name="Murphy B.T."/>
            <person name="Linington R.G."/>
            <person name="Eustaquio A.S."/>
        </authorList>
    </citation>
    <scope>NUCLEOTIDE SEQUENCE [LARGE SCALE GENOMIC DNA]</scope>
    <source>
        <strain evidence="12 13">RL21-008-BIB-B</strain>
    </source>
</reference>
<dbReference type="PROSITE" id="PS50109">
    <property type="entry name" value="HIS_KIN"/>
    <property type="match status" value="1"/>
</dbReference>
<accession>A0ABW8ZC28</accession>
<dbReference type="InterPro" id="IPR050980">
    <property type="entry name" value="2C_sensor_his_kinase"/>
</dbReference>
<dbReference type="Gene3D" id="3.30.565.10">
    <property type="entry name" value="Histidine kinase-like ATPase, C-terminal domain"/>
    <property type="match status" value="1"/>
</dbReference>
<dbReference type="SMART" id="SM00387">
    <property type="entry name" value="HATPase_c"/>
    <property type="match status" value="1"/>
</dbReference>
<dbReference type="InterPro" id="IPR003661">
    <property type="entry name" value="HisK_dim/P_dom"/>
</dbReference>
<dbReference type="EC" id="2.7.13.3" evidence="3"/>
<evidence type="ECO:0000313" key="13">
    <source>
        <dbReference type="Proteomes" id="UP001629214"/>
    </source>
</evidence>
<dbReference type="SUPFAM" id="SSF47384">
    <property type="entry name" value="Homodimeric domain of signal transducing histidine kinase"/>
    <property type="match status" value="1"/>
</dbReference>
<proteinExistence type="predicted"/>
<feature type="region of interest" description="Disordered" evidence="9">
    <location>
        <begin position="443"/>
        <end position="466"/>
    </location>
</feature>
<feature type="transmembrane region" description="Helical" evidence="10">
    <location>
        <begin position="136"/>
        <end position="156"/>
    </location>
</feature>
<feature type="compositionally biased region" description="Basic and acidic residues" evidence="9">
    <location>
        <begin position="457"/>
        <end position="466"/>
    </location>
</feature>
<evidence type="ECO:0000313" key="12">
    <source>
        <dbReference type="EMBL" id="MFL9879933.1"/>
    </source>
</evidence>
<evidence type="ECO:0000256" key="7">
    <source>
        <dbReference type="ARBA" id="ARBA00022777"/>
    </source>
</evidence>
<dbReference type="CDD" id="cd00082">
    <property type="entry name" value="HisKA"/>
    <property type="match status" value="1"/>
</dbReference>
<dbReference type="InterPro" id="IPR003594">
    <property type="entry name" value="HATPase_dom"/>
</dbReference>
<gene>
    <name evidence="12" type="ORF">PQR63_16150</name>
</gene>
<dbReference type="Pfam" id="PF02518">
    <property type="entry name" value="HATPase_c"/>
    <property type="match status" value="1"/>
</dbReference>
<dbReference type="InterPro" id="IPR005467">
    <property type="entry name" value="His_kinase_dom"/>
</dbReference>
<feature type="transmembrane region" description="Helical" evidence="10">
    <location>
        <begin position="168"/>
        <end position="187"/>
    </location>
</feature>
<keyword evidence="10" id="KW-1133">Transmembrane helix</keyword>
<dbReference type="SUPFAM" id="SSF55874">
    <property type="entry name" value="ATPase domain of HSP90 chaperone/DNA topoisomerase II/histidine kinase"/>
    <property type="match status" value="1"/>
</dbReference>
<keyword evidence="13" id="KW-1185">Reference proteome</keyword>
<evidence type="ECO:0000256" key="4">
    <source>
        <dbReference type="ARBA" id="ARBA00022475"/>
    </source>
</evidence>
<protein>
    <recommendedName>
        <fullName evidence="3">histidine kinase</fullName>
        <ecNumber evidence="3">2.7.13.3</ecNumber>
    </recommendedName>
</protein>
<comment type="subcellular location">
    <subcellularLocation>
        <location evidence="2">Cell membrane</location>
        <topology evidence="2">Multi-pass membrane protein</topology>
    </subcellularLocation>
</comment>
<organism evidence="12 13">
    <name type="scientific">Herbaspirillum rhizosphaerae</name>
    <dbReference type="NCBI Taxonomy" id="346179"/>
    <lineage>
        <taxon>Bacteria</taxon>
        <taxon>Pseudomonadati</taxon>
        <taxon>Pseudomonadota</taxon>
        <taxon>Betaproteobacteria</taxon>
        <taxon>Burkholderiales</taxon>
        <taxon>Oxalobacteraceae</taxon>
        <taxon>Herbaspirillum</taxon>
    </lineage>
</organism>
<keyword evidence="4" id="KW-1003">Cell membrane</keyword>
<evidence type="ECO:0000256" key="5">
    <source>
        <dbReference type="ARBA" id="ARBA00022679"/>
    </source>
</evidence>
<evidence type="ECO:0000256" key="2">
    <source>
        <dbReference type="ARBA" id="ARBA00004651"/>
    </source>
</evidence>
<feature type="transmembrane region" description="Helical" evidence="10">
    <location>
        <begin position="31"/>
        <end position="50"/>
    </location>
</feature>
<comment type="caution">
    <text evidence="12">The sequence shown here is derived from an EMBL/GenBank/DDBJ whole genome shotgun (WGS) entry which is preliminary data.</text>
</comment>
<dbReference type="InterPro" id="IPR036890">
    <property type="entry name" value="HATPase_C_sf"/>
</dbReference>
<keyword evidence="10" id="KW-0812">Transmembrane</keyword>
<dbReference type="EMBL" id="JAQQFR010000010">
    <property type="protein sequence ID" value="MFL9879933.1"/>
    <property type="molecule type" value="Genomic_DNA"/>
</dbReference>
<sequence length="466" mass="50539">MDGLFPLGLDKSSRTPDRAAGHKNMLQLIQLRWIAVFGQITTIIVVIFGFDIHLPLPHMLEVLACLIAFNIGSHLRWHERPFVTNRELFLALLVDVATLTAQLYLSGGATNPFAFLYLLQIIISAVLLAAWSTWTIVVITSLCFAGLSQFSIPLSLPPDHGNGVFSLYVEGMLICFILIAALLAIFITRISSIRRAGDAQLAALRQRAAEEDHIVRMGLLASGAAHELGTPLATLSVILGDWRRMPEFSSNPELLEEISEMQIQLQRCKTIVSGVLLSAGEARGESSVKTTLNTFLSDIAEEFRTTRPIVAFDFENHIGQDMPVAFDSALKQMICNVLDNALEASPRWLRLTATREEGILNLIVDDTGPGFVPGMLDQLGKPYQSTKGKTGGGLGLFFVVNVARKLGGAVTAHNREEDGIIAGATVSLTLPLSAISLEADAPAVGDGADTQKNPSESTKENLQHVH</sequence>
<keyword evidence="10" id="KW-0472">Membrane</keyword>
<keyword evidence="5" id="KW-0808">Transferase</keyword>
<dbReference type="PANTHER" id="PTHR44936">
    <property type="entry name" value="SENSOR PROTEIN CREC"/>
    <property type="match status" value="1"/>
</dbReference>
<keyword evidence="7" id="KW-0418">Kinase</keyword>
<evidence type="ECO:0000256" key="3">
    <source>
        <dbReference type="ARBA" id="ARBA00012438"/>
    </source>
</evidence>
<evidence type="ECO:0000256" key="1">
    <source>
        <dbReference type="ARBA" id="ARBA00000085"/>
    </source>
</evidence>
<dbReference type="GO" id="GO:0005524">
    <property type="term" value="F:ATP binding"/>
    <property type="evidence" value="ECO:0007669"/>
    <property type="project" value="UniProtKB-KW"/>
</dbReference>
<dbReference type="Proteomes" id="UP001629214">
    <property type="component" value="Unassembled WGS sequence"/>
</dbReference>